<gene>
    <name evidence="2" type="ORF">GUJ93_ZPchr0001g30905</name>
</gene>
<protein>
    <submittedName>
        <fullName evidence="2">Uncharacterized protein</fullName>
    </submittedName>
</protein>
<evidence type="ECO:0000313" key="2">
    <source>
        <dbReference type="EMBL" id="KAG8052512.1"/>
    </source>
</evidence>
<feature type="region of interest" description="Disordered" evidence="1">
    <location>
        <begin position="65"/>
        <end position="110"/>
    </location>
</feature>
<proteinExistence type="predicted"/>
<comment type="caution">
    <text evidence="2">The sequence shown here is derived from an EMBL/GenBank/DDBJ whole genome shotgun (WGS) entry which is preliminary data.</text>
</comment>
<accession>A0A8J5RNN0</accession>
<dbReference type="AlphaFoldDB" id="A0A8J5RNN0"/>
<dbReference type="Proteomes" id="UP000729402">
    <property type="component" value="Unassembled WGS sequence"/>
</dbReference>
<organism evidence="2 3">
    <name type="scientific">Zizania palustris</name>
    <name type="common">Northern wild rice</name>
    <dbReference type="NCBI Taxonomy" id="103762"/>
    <lineage>
        <taxon>Eukaryota</taxon>
        <taxon>Viridiplantae</taxon>
        <taxon>Streptophyta</taxon>
        <taxon>Embryophyta</taxon>
        <taxon>Tracheophyta</taxon>
        <taxon>Spermatophyta</taxon>
        <taxon>Magnoliopsida</taxon>
        <taxon>Liliopsida</taxon>
        <taxon>Poales</taxon>
        <taxon>Poaceae</taxon>
        <taxon>BOP clade</taxon>
        <taxon>Oryzoideae</taxon>
        <taxon>Oryzeae</taxon>
        <taxon>Zizaniinae</taxon>
        <taxon>Zizania</taxon>
    </lineage>
</organism>
<evidence type="ECO:0000313" key="3">
    <source>
        <dbReference type="Proteomes" id="UP000729402"/>
    </source>
</evidence>
<sequence length="110" mass="12026">MRPIIPKPNGWSHRPWGPAQNIFNNKVDAQSTTRCHPFRLSYPRLEGRAAFISLAPLPEHPCPVGQKYAGPDGGAPDRNMKSEEACSPSAKKAKKRAVTLPSHRATQSAS</sequence>
<reference evidence="2" key="2">
    <citation type="submission" date="2021-02" db="EMBL/GenBank/DDBJ databases">
        <authorList>
            <person name="Kimball J.A."/>
            <person name="Haas M.W."/>
            <person name="Macchietto M."/>
            <person name="Kono T."/>
            <person name="Duquette J."/>
            <person name="Shao M."/>
        </authorList>
    </citation>
    <scope>NUCLEOTIDE SEQUENCE</scope>
    <source>
        <tissue evidence="2">Fresh leaf tissue</tissue>
    </source>
</reference>
<reference evidence="2" key="1">
    <citation type="journal article" date="2021" name="bioRxiv">
        <title>Whole Genome Assembly and Annotation of Northern Wild Rice, Zizania palustris L., Supports a Whole Genome Duplication in the Zizania Genus.</title>
        <authorList>
            <person name="Haas M."/>
            <person name="Kono T."/>
            <person name="Macchietto M."/>
            <person name="Millas R."/>
            <person name="McGilp L."/>
            <person name="Shao M."/>
            <person name="Duquette J."/>
            <person name="Hirsch C.N."/>
            <person name="Kimball J."/>
        </authorList>
    </citation>
    <scope>NUCLEOTIDE SEQUENCE</scope>
    <source>
        <tissue evidence="2">Fresh leaf tissue</tissue>
    </source>
</reference>
<dbReference type="EMBL" id="JAAALK010000288">
    <property type="protein sequence ID" value="KAG8052512.1"/>
    <property type="molecule type" value="Genomic_DNA"/>
</dbReference>
<evidence type="ECO:0000256" key="1">
    <source>
        <dbReference type="SAM" id="MobiDB-lite"/>
    </source>
</evidence>
<name>A0A8J5RNN0_ZIZPA</name>
<keyword evidence="3" id="KW-1185">Reference proteome</keyword>